<evidence type="ECO:0000259" key="9">
    <source>
        <dbReference type="PROSITE" id="PS50850"/>
    </source>
</evidence>
<feature type="transmembrane region" description="Helical" evidence="8">
    <location>
        <begin position="320"/>
        <end position="342"/>
    </location>
</feature>
<dbReference type="PROSITE" id="PS50850">
    <property type="entry name" value="MFS"/>
    <property type="match status" value="1"/>
</dbReference>
<dbReference type="Proteomes" id="UP001445335">
    <property type="component" value="Unassembled WGS sequence"/>
</dbReference>
<feature type="transmembrane region" description="Helical" evidence="8">
    <location>
        <begin position="134"/>
        <end position="155"/>
    </location>
</feature>
<feature type="transmembrane region" description="Helical" evidence="8">
    <location>
        <begin position="476"/>
        <end position="497"/>
    </location>
</feature>
<comment type="caution">
    <text evidence="10">The sequence shown here is derived from an EMBL/GenBank/DDBJ whole genome shotgun (WGS) entry which is preliminary data.</text>
</comment>
<keyword evidence="3 8" id="KW-0812">Transmembrane</keyword>
<feature type="transmembrane region" description="Helical" evidence="8">
    <location>
        <begin position="226"/>
        <end position="248"/>
    </location>
</feature>
<feature type="transmembrane region" description="Helical" evidence="8">
    <location>
        <begin position="282"/>
        <end position="300"/>
    </location>
</feature>
<evidence type="ECO:0000256" key="6">
    <source>
        <dbReference type="ARBA" id="ARBA00024338"/>
    </source>
</evidence>
<dbReference type="InterPro" id="IPR011701">
    <property type="entry name" value="MFS"/>
</dbReference>
<dbReference type="GO" id="GO:0022857">
    <property type="term" value="F:transmembrane transporter activity"/>
    <property type="evidence" value="ECO:0007669"/>
    <property type="project" value="InterPro"/>
</dbReference>
<name>A0AAW1SI29_9CHLO</name>
<evidence type="ECO:0000313" key="10">
    <source>
        <dbReference type="EMBL" id="KAK9845923.1"/>
    </source>
</evidence>
<evidence type="ECO:0000256" key="1">
    <source>
        <dbReference type="ARBA" id="ARBA00004141"/>
    </source>
</evidence>
<dbReference type="InterPro" id="IPR044770">
    <property type="entry name" value="MFS_spinster-like"/>
</dbReference>
<organism evidence="10 11">
    <name type="scientific">Elliptochloris bilobata</name>
    <dbReference type="NCBI Taxonomy" id="381761"/>
    <lineage>
        <taxon>Eukaryota</taxon>
        <taxon>Viridiplantae</taxon>
        <taxon>Chlorophyta</taxon>
        <taxon>core chlorophytes</taxon>
        <taxon>Trebouxiophyceae</taxon>
        <taxon>Trebouxiophyceae incertae sedis</taxon>
        <taxon>Elliptochloris clade</taxon>
        <taxon>Elliptochloris</taxon>
    </lineage>
</organism>
<evidence type="ECO:0000256" key="4">
    <source>
        <dbReference type="ARBA" id="ARBA00022989"/>
    </source>
</evidence>
<feature type="domain" description="Major facilitator superfamily (MFS) profile" evidence="9">
    <location>
        <begin position="70"/>
        <end position="499"/>
    </location>
</feature>
<protein>
    <recommendedName>
        <fullName evidence="9">Major facilitator superfamily (MFS) profile domain-containing protein</fullName>
    </recommendedName>
</protein>
<reference evidence="10 11" key="1">
    <citation type="journal article" date="2024" name="Nat. Commun.">
        <title>Phylogenomics reveals the evolutionary origins of lichenization in chlorophyte algae.</title>
        <authorList>
            <person name="Puginier C."/>
            <person name="Libourel C."/>
            <person name="Otte J."/>
            <person name="Skaloud P."/>
            <person name="Haon M."/>
            <person name="Grisel S."/>
            <person name="Petersen M."/>
            <person name="Berrin J.G."/>
            <person name="Delaux P.M."/>
            <person name="Dal Grande F."/>
            <person name="Keller J."/>
        </authorList>
    </citation>
    <scope>NUCLEOTIDE SEQUENCE [LARGE SCALE GENOMIC DNA]</scope>
    <source>
        <strain evidence="10 11">SAG 245.80</strain>
    </source>
</reference>
<dbReference type="InterPro" id="IPR036259">
    <property type="entry name" value="MFS_trans_sf"/>
</dbReference>
<dbReference type="GO" id="GO:0016020">
    <property type="term" value="C:membrane"/>
    <property type="evidence" value="ECO:0007669"/>
    <property type="project" value="UniProtKB-SubCell"/>
</dbReference>
<dbReference type="Pfam" id="PF07690">
    <property type="entry name" value="MFS_1"/>
    <property type="match status" value="1"/>
</dbReference>
<proteinExistence type="inferred from homology"/>
<keyword evidence="11" id="KW-1185">Reference proteome</keyword>
<dbReference type="PANTHER" id="PTHR23505:SF52">
    <property type="entry name" value="MAJOR FACILITATOR SUPERFAMILY PROTEIN"/>
    <property type="match status" value="1"/>
</dbReference>
<dbReference type="InterPro" id="IPR020846">
    <property type="entry name" value="MFS_dom"/>
</dbReference>
<feature type="region of interest" description="Disordered" evidence="7">
    <location>
        <begin position="532"/>
        <end position="582"/>
    </location>
</feature>
<feature type="transmembrane region" description="Helical" evidence="8">
    <location>
        <begin position="194"/>
        <end position="214"/>
    </location>
</feature>
<feature type="region of interest" description="Disordered" evidence="7">
    <location>
        <begin position="1"/>
        <end position="29"/>
    </location>
</feature>
<evidence type="ECO:0000256" key="2">
    <source>
        <dbReference type="ARBA" id="ARBA00022448"/>
    </source>
</evidence>
<comment type="similarity">
    <text evidence="6">Belongs to the major facilitator superfamily. Spinster (TC 2.A.1.49) family.</text>
</comment>
<gene>
    <name evidence="10" type="ORF">WJX81_006083</name>
</gene>
<evidence type="ECO:0000256" key="7">
    <source>
        <dbReference type="SAM" id="MobiDB-lite"/>
    </source>
</evidence>
<dbReference type="AlphaFoldDB" id="A0AAW1SI29"/>
<evidence type="ECO:0000256" key="3">
    <source>
        <dbReference type="ARBA" id="ARBA00022692"/>
    </source>
</evidence>
<dbReference type="PANTHER" id="PTHR23505">
    <property type="entry name" value="SPINSTER"/>
    <property type="match status" value="1"/>
</dbReference>
<keyword evidence="4 8" id="KW-1133">Transmembrane helix</keyword>
<evidence type="ECO:0000313" key="11">
    <source>
        <dbReference type="Proteomes" id="UP001445335"/>
    </source>
</evidence>
<dbReference type="SUPFAM" id="SSF103473">
    <property type="entry name" value="MFS general substrate transporter"/>
    <property type="match status" value="1"/>
</dbReference>
<evidence type="ECO:0000256" key="5">
    <source>
        <dbReference type="ARBA" id="ARBA00023136"/>
    </source>
</evidence>
<sequence>MRGCAAARAPQQGYGSHAAGAKGEDVDSNGGNVASKPLLRITSSSSNCSGPAHPGCHGSKKEFCQRRATTSACMNAAMLFERADEVVLPAVYRFVARSFNATPSQLGYITLARSMVQALSSPIGGFLGHYYNRAWVISGGCLIWGVVTVGFSMARTLREGIFFWAFNGLGLALVIPNVQSLTADYYRAEDRGKVFGTLHLTSAAGAALGGLYATNVGTLRPFGLEGWRFAFVILGVISACIGVVNFFFSADPRCSRGGARPDTDLHKEEVGFASAVQGMRSVLCVPTFLIVVFQGIVGNIPGQAVAFMTLFLQLLGMTDFWASALVALGMFAHALGGQAGGFLGDAAARRFPRYGRIVVCQISVAAGLVLTAEILKGLPHHNVAHLVPAYALVFIANGALNAWPAPACNNPIFAEIVPERLRTFIYSFDRSFEMAIAATSAPLVGLLAERLGFDGTATTAGSVDEDLSKAESLSTALLIMTSLPWACCLVIFCGVYWSYPRDKARVEAATAAAALCGGGSSAHLPSAPSAALPVLDEERGGEGCGVGQDEGGQQAGGHAEEEESEAESDRQRLVAVPPAREE</sequence>
<dbReference type="Gene3D" id="1.20.1250.20">
    <property type="entry name" value="MFS general substrate transporter like domains"/>
    <property type="match status" value="1"/>
</dbReference>
<feature type="compositionally biased region" description="Gly residues" evidence="7">
    <location>
        <begin position="542"/>
        <end position="555"/>
    </location>
</feature>
<comment type="subcellular location">
    <subcellularLocation>
        <location evidence="1">Membrane</location>
        <topology evidence="1">Multi-pass membrane protein</topology>
    </subcellularLocation>
</comment>
<accession>A0AAW1SI29</accession>
<feature type="transmembrane region" description="Helical" evidence="8">
    <location>
        <begin position="161"/>
        <end position="182"/>
    </location>
</feature>
<keyword evidence="5 8" id="KW-0472">Membrane</keyword>
<keyword evidence="2" id="KW-0813">Transport</keyword>
<feature type="transmembrane region" description="Helical" evidence="8">
    <location>
        <begin position="354"/>
        <end position="375"/>
    </location>
</feature>
<evidence type="ECO:0000256" key="8">
    <source>
        <dbReference type="SAM" id="Phobius"/>
    </source>
</evidence>
<dbReference type="EMBL" id="JALJOU010000002">
    <property type="protein sequence ID" value="KAK9845923.1"/>
    <property type="molecule type" value="Genomic_DNA"/>
</dbReference>